<dbReference type="Proteomes" id="UP001221757">
    <property type="component" value="Unassembled WGS sequence"/>
</dbReference>
<gene>
    <name evidence="1" type="ORF">B0H17DRAFT_1177722</name>
</gene>
<accession>A0AAD7DST8</accession>
<name>A0AAD7DST8_MYCRO</name>
<protein>
    <submittedName>
        <fullName evidence="1">Uncharacterized protein</fullName>
    </submittedName>
</protein>
<evidence type="ECO:0000313" key="2">
    <source>
        <dbReference type="Proteomes" id="UP001221757"/>
    </source>
</evidence>
<dbReference type="AlphaFoldDB" id="A0AAD7DST8"/>
<organism evidence="1 2">
    <name type="scientific">Mycena rosella</name>
    <name type="common">Pink bonnet</name>
    <name type="synonym">Agaricus rosellus</name>
    <dbReference type="NCBI Taxonomy" id="1033263"/>
    <lineage>
        <taxon>Eukaryota</taxon>
        <taxon>Fungi</taxon>
        <taxon>Dikarya</taxon>
        <taxon>Basidiomycota</taxon>
        <taxon>Agaricomycotina</taxon>
        <taxon>Agaricomycetes</taxon>
        <taxon>Agaricomycetidae</taxon>
        <taxon>Agaricales</taxon>
        <taxon>Marasmiineae</taxon>
        <taxon>Mycenaceae</taxon>
        <taxon>Mycena</taxon>
    </lineage>
</organism>
<sequence>MADPSDALPGGGHFNGLSLAQTMLFTYLLSILKQDILLVQPVSIPTDTALSILLPTRGPTVLDCASRGPSRGWLGAVNLVRGWWDTSGDTARPTTGDSSAVEKWGDAERGGSVAVLARGAGEGLLRELDSERNSPSAGGVDSRTGLEEFSLGGQHNNDKDCTYSCCEAGDQGVVGHRAFVAEAIGREEGCRHEEERWGGGGGERGGASSLFGTDSWLDAELKLRGMPANTLQPHRNVEEVAVKWHMTRNDGPGLGVRTTFPIWKDPGGGGSCRGLKKTF</sequence>
<dbReference type="EMBL" id="JARKIE010000031">
    <property type="protein sequence ID" value="KAJ7697248.1"/>
    <property type="molecule type" value="Genomic_DNA"/>
</dbReference>
<proteinExistence type="predicted"/>
<comment type="caution">
    <text evidence="1">The sequence shown here is derived from an EMBL/GenBank/DDBJ whole genome shotgun (WGS) entry which is preliminary data.</text>
</comment>
<keyword evidence="2" id="KW-1185">Reference proteome</keyword>
<reference evidence="1" key="1">
    <citation type="submission" date="2023-03" db="EMBL/GenBank/DDBJ databases">
        <title>Massive genome expansion in bonnet fungi (Mycena s.s.) driven by repeated elements and novel gene families across ecological guilds.</title>
        <authorList>
            <consortium name="Lawrence Berkeley National Laboratory"/>
            <person name="Harder C.B."/>
            <person name="Miyauchi S."/>
            <person name="Viragh M."/>
            <person name="Kuo A."/>
            <person name="Thoen E."/>
            <person name="Andreopoulos B."/>
            <person name="Lu D."/>
            <person name="Skrede I."/>
            <person name="Drula E."/>
            <person name="Henrissat B."/>
            <person name="Morin E."/>
            <person name="Kohler A."/>
            <person name="Barry K."/>
            <person name="LaButti K."/>
            <person name="Morin E."/>
            <person name="Salamov A."/>
            <person name="Lipzen A."/>
            <person name="Mereny Z."/>
            <person name="Hegedus B."/>
            <person name="Baldrian P."/>
            <person name="Stursova M."/>
            <person name="Weitz H."/>
            <person name="Taylor A."/>
            <person name="Grigoriev I.V."/>
            <person name="Nagy L.G."/>
            <person name="Martin F."/>
            <person name="Kauserud H."/>
        </authorList>
    </citation>
    <scope>NUCLEOTIDE SEQUENCE</scope>
    <source>
        <strain evidence="1">CBHHK067</strain>
    </source>
</reference>
<evidence type="ECO:0000313" key="1">
    <source>
        <dbReference type="EMBL" id="KAJ7697248.1"/>
    </source>
</evidence>